<comment type="subcellular location">
    <subcellularLocation>
        <location evidence="1 7">Cell membrane</location>
        <topology evidence="1 7">Multi-pass membrane protein</topology>
    </subcellularLocation>
</comment>
<evidence type="ECO:0000256" key="3">
    <source>
        <dbReference type="ARBA" id="ARBA00022475"/>
    </source>
</evidence>
<keyword evidence="6 7" id="KW-0472">Membrane</keyword>
<dbReference type="Gene3D" id="1.10.3720.10">
    <property type="entry name" value="MetI-like"/>
    <property type="match status" value="1"/>
</dbReference>
<evidence type="ECO:0000259" key="8">
    <source>
        <dbReference type="PROSITE" id="PS50928"/>
    </source>
</evidence>
<feature type="transmembrane region" description="Helical" evidence="7">
    <location>
        <begin position="214"/>
        <end position="236"/>
    </location>
</feature>
<dbReference type="RefSeq" id="WP_110462292.1">
    <property type="nucleotide sequence ID" value="NZ_QKMR01000013.1"/>
</dbReference>
<dbReference type="PROSITE" id="PS50928">
    <property type="entry name" value="ABC_TM1"/>
    <property type="match status" value="1"/>
</dbReference>
<keyword evidence="4 7" id="KW-0812">Transmembrane</keyword>
<evidence type="ECO:0000313" key="9">
    <source>
        <dbReference type="EMBL" id="PYG87128.1"/>
    </source>
</evidence>
<evidence type="ECO:0000256" key="2">
    <source>
        <dbReference type="ARBA" id="ARBA00022448"/>
    </source>
</evidence>
<dbReference type="GO" id="GO:0055085">
    <property type="term" value="P:transmembrane transport"/>
    <property type="evidence" value="ECO:0007669"/>
    <property type="project" value="InterPro"/>
</dbReference>
<evidence type="ECO:0000256" key="1">
    <source>
        <dbReference type="ARBA" id="ARBA00004651"/>
    </source>
</evidence>
<keyword evidence="3" id="KW-1003">Cell membrane</keyword>
<gene>
    <name evidence="9" type="ORF">LY28_02262</name>
</gene>
<dbReference type="AlphaFoldDB" id="A0A318XKZ3"/>
<dbReference type="Pfam" id="PF00528">
    <property type="entry name" value="BPD_transp_1"/>
    <property type="match status" value="1"/>
</dbReference>
<feature type="transmembrane region" description="Helical" evidence="7">
    <location>
        <begin position="26"/>
        <end position="49"/>
    </location>
</feature>
<sequence length="303" mass="33771">MVKAMKNKGSSVNCLLERKGKRLLPYLLMSPTLIFVVFFLIVPLGFAFYCSLYRADYMQFSKFLGLGNYIDVLADTEILKSIGRTFYVSGISLVVSLIAGVALALCINALSKKLAYVVQIIVLIPWVTSMIVAAMLWKWIFQDETGLLNYAISKIGLSKIGFLTDKDIAIYTLIFVLTWRVIGYVMVQVLAGLKSIPQEYEEASKIDGANKWKTFWFVRFPLLKTPITISAIIVGLSNINNLNVPLTLLAGGPGTSTMMVAIDIYRMSFTSYHFGESSALSIVLCLINFLLAVIYIKAVKYEI</sequence>
<comment type="caution">
    <text evidence="9">The sequence shown here is derived from an EMBL/GenBank/DDBJ whole genome shotgun (WGS) entry which is preliminary data.</text>
</comment>
<accession>A0A318XKZ3</accession>
<feature type="transmembrane region" description="Helical" evidence="7">
    <location>
        <begin position="114"/>
        <end position="140"/>
    </location>
</feature>
<dbReference type="OrthoDB" id="9809173at2"/>
<reference evidence="9 10" key="1">
    <citation type="submission" date="2018-06" db="EMBL/GenBank/DDBJ databases">
        <title>Genomic Encyclopedia of Type Strains, Phase I: the one thousand microbial genomes (KMG-I) project.</title>
        <authorList>
            <person name="Kyrpides N."/>
        </authorList>
    </citation>
    <scope>NUCLEOTIDE SEQUENCE [LARGE SCALE GENOMIC DNA]</scope>
    <source>
        <strain evidence="9 10">DSM 19573</strain>
    </source>
</reference>
<dbReference type="InterPro" id="IPR051393">
    <property type="entry name" value="ABC_transporter_permease"/>
</dbReference>
<organism evidence="9 10">
    <name type="scientific">Ruminiclostridium sufflavum DSM 19573</name>
    <dbReference type="NCBI Taxonomy" id="1121337"/>
    <lineage>
        <taxon>Bacteria</taxon>
        <taxon>Bacillati</taxon>
        <taxon>Bacillota</taxon>
        <taxon>Clostridia</taxon>
        <taxon>Eubacteriales</taxon>
        <taxon>Oscillospiraceae</taxon>
        <taxon>Ruminiclostridium</taxon>
    </lineage>
</organism>
<evidence type="ECO:0000256" key="7">
    <source>
        <dbReference type="RuleBase" id="RU363032"/>
    </source>
</evidence>
<dbReference type="InterPro" id="IPR035906">
    <property type="entry name" value="MetI-like_sf"/>
</dbReference>
<evidence type="ECO:0000256" key="6">
    <source>
        <dbReference type="ARBA" id="ARBA00023136"/>
    </source>
</evidence>
<proteinExistence type="inferred from homology"/>
<evidence type="ECO:0000256" key="5">
    <source>
        <dbReference type="ARBA" id="ARBA00022989"/>
    </source>
</evidence>
<dbReference type="PANTHER" id="PTHR30193">
    <property type="entry name" value="ABC TRANSPORTER PERMEASE PROTEIN"/>
    <property type="match status" value="1"/>
</dbReference>
<dbReference type="InterPro" id="IPR000515">
    <property type="entry name" value="MetI-like"/>
</dbReference>
<keyword evidence="5 7" id="KW-1133">Transmembrane helix</keyword>
<feature type="transmembrane region" description="Helical" evidence="7">
    <location>
        <begin position="86"/>
        <end position="107"/>
    </location>
</feature>
<feature type="transmembrane region" description="Helical" evidence="7">
    <location>
        <begin position="277"/>
        <end position="296"/>
    </location>
</feature>
<dbReference type="EMBL" id="QKMR01000013">
    <property type="protein sequence ID" value="PYG87128.1"/>
    <property type="molecule type" value="Genomic_DNA"/>
</dbReference>
<evidence type="ECO:0000313" key="10">
    <source>
        <dbReference type="Proteomes" id="UP000248132"/>
    </source>
</evidence>
<keyword evidence="10" id="KW-1185">Reference proteome</keyword>
<name>A0A318XKZ3_9FIRM</name>
<dbReference type="Proteomes" id="UP000248132">
    <property type="component" value="Unassembled WGS sequence"/>
</dbReference>
<dbReference type="CDD" id="cd06261">
    <property type="entry name" value="TM_PBP2"/>
    <property type="match status" value="1"/>
</dbReference>
<comment type="similarity">
    <text evidence="7">Belongs to the binding-protein-dependent transport system permease family.</text>
</comment>
<keyword evidence="2 7" id="KW-0813">Transport</keyword>
<protein>
    <submittedName>
        <fullName evidence="9">Carbohydrate ABC transporter membrane protein 1 (CUT1 family)</fullName>
    </submittedName>
</protein>
<dbReference type="GO" id="GO:0005886">
    <property type="term" value="C:plasma membrane"/>
    <property type="evidence" value="ECO:0007669"/>
    <property type="project" value="UniProtKB-SubCell"/>
</dbReference>
<dbReference type="PANTHER" id="PTHR30193:SF37">
    <property type="entry name" value="INNER MEMBRANE ABC TRANSPORTER PERMEASE PROTEIN YCJO"/>
    <property type="match status" value="1"/>
</dbReference>
<dbReference type="SUPFAM" id="SSF161098">
    <property type="entry name" value="MetI-like"/>
    <property type="match status" value="1"/>
</dbReference>
<feature type="transmembrane region" description="Helical" evidence="7">
    <location>
        <begin position="168"/>
        <end position="193"/>
    </location>
</feature>
<feature type="domain" description="ABC transmembrane type-1" evidence="8">
    <location>
        <begin position="82"/>
        <end position="295"/>
    </location>
</feature>
<evidence type="ECO:0000256" key="4">
    <source>
        <dbReference type="ARBA" id="ARBA00022692"/>
    </source>
</evidence>